<keyword evidence="1 3" id="KW-0403">Intermediate filament</keyword>
<dbReference type="AlphaFoldDB" id="A0A9Q1HP00"/>
<organism evidence="7 8">
    <name type="scientific">Conger conger</name>
    <name type="common">Conger eel</name>
    <name type="synonym">Muraena conger</name>
    <dbReference type="NCBI Taxonomy" id="82655"/>
    <lineage>
        <taxon>Eukaryota</taxon>
        <taxon>Metazoa</taxon>
        <taxon>Chordata</taxon>
        <taxon>Craniata</taxon>
        <taxon>Vertebrata</taxon>
        <taxon>Euteleostomi</taxon>
        <taxon>Actinopterygii</taxon>
        <taxon>Neopterygii</taxon>
        <taxon>Teleostei</taxon>
        <taxon>Anguilliformes</taxon>
        <taxon>Congridae</taxon>
        <taxon>Conger</taxon>
    </lineage>
</organism>
<evidence type="ECO:0000313" key="7">
    <source>
        <dbReference type="EMBL" id="KAJ8255481.1"/>
    </source>
</evidence>
<dbReference type="PROSITE" id="PS00226">
    <property type="entry name" value="IF_ROD_1"/>
    <property type="match status" value="1"/>
</dbReference>
<evidence type="ECO:0000256" key="1">
    <source>
        <dbReference type="ARBA" id="ARBA00022754"/>
    </source>
</evidence>
<dbReference type="PANTHER" id="PTHR23239">
    <property type="entry name" value="INTERMEDIATE FILAMENT"/>
    <property type="match status" value="1"/>
</dbReference>
<proteinExistence type="inferred from homology"/>
<gene>
    <name evidence="7" type="ORF">COCON_G00193450</name>
</gene>
<feature type="coiled-coil region" evidence="4">
    <location>
        <begin position="212"/>
        <end position="257"/>
    </location>
</feature>
<dbReference type="PANTHER" id="PTHR23239:SF358">
    <property type="entry name" value="KERATIN, TYPE I CYTOSKELETAL 18"/>
    <property type="match status" value="1"/>
</dbReference>
<dbReference type="PROSITE" id="PS51842">
    <property type="entry name" value="IF_ROD_2"/>
    <property type="match status" value="1"/>
</dbReference>
<evidence type="ECO:0000256" key="5">
    <source>
        <dbReference type="SAM" id="MobiDB-lite"/>
    </source>
</evidence>
<feature type="coiled-coil region" evidence="4">
    <location>
        <begin position="298"/>
        <end position="406"/>
    </location>
</feature>
<dbReference type="OrthoDB" id="2441647at2759"/>
<dbReference type="SUPFAM" id="SSF64593">
    <property type="entry name" value="Intermediate filament protein, coiled coil region"/>
    <property type="match status" value="2"/>
</dbReference>
<accession>A0A9Q1HP00</accession>
<dbReference type="SMART" id="SM01391">
    <property type="entry name" value="Filament"/>
    <property type="match status" value="1"/>
</dbReference>
<dbReference type="PRINTS" id="PR01248">
    <property type="entry name" value="TYPE1KERATIN"/>
</dbReference>
<feature type="domain" description="IF rod" evidence="6">
    <location>
        <begin position="102"/>
        <end position="414"/>
    </location>
</feature>
<dbReference type="Pfam" id="PF00038">
    <property type="entry name" value="Filament"/>
    <property type="match status" value="1"/>
</dbReference>
<evidence type="ECO:0000256" key="2">
    <source>
        <dbReference type="ARBA" id="ARBA00023054"/>
    </source>
</evidence>
<feature type="region of interest" description="Disordered" evidence="5">
    <location>
        <begin position="449"/>
        <end position="488"/>
    </location>
</feature>
<dbReference type="FunFam" id="1.20.5.500:FF:000001">
    <property type="entry name" value="Type II keratin 23"/>
    <property type="match status" value="1"/>
</dbReference>
<name>A0A9Q1HP00_CONCO</name>
<dbReference type="Gene3D" id="1.20.5.500">
    <property type="entry name" value="Single helix bin"/>
    <property type="match status" value="1"/>
</dbReference>
<keyword evidence="2 4" id="KW-0175">Coiled coil</keyword>
<dbReference type="EMBL" id="JAFJMO010000015">
    <property type="protein sequence ID" value="KAJ8255481.1"/>
    <property type="molecule type" value="Genomic_DNA"/>
</dbReference>
<feature type="coiled-coil region" evidence="4">
    <location>
        <begin position="106"/>
        <end position="176"/>
    </location>
</feature>
<comment type="similarity">
    <text evidence="3">Belongs to the intermediate filament family.</text>
</comment>
<dbReference type="Proteomes" id="UP001152803">
    <property type="component" value="Unassembled WGS sequence"/>
</dbReference>
<feature type="compositionally biased region" description="Polar residues" evidence="5">
    <location>
        <begin position="477"/>
        <end position="488"/>
    </location>
</feature>
<reference evidence="7" key="1">
    <citation type="journal article" date="2023" name="Science">
        <title>Genome structures resolve the early diversification of teleost fishes.</title>
        <authorList>
            <person name="Parey E."/>
            <person name="Louis A."/>
            <person name="Montfort J."/>
            <person name="Bouchez O."/>
            <person name="Roques C."/>
            <person name="Iampietro C."/>
            <person name="Lluch J."/>
            <person name="Castinel A."/>
            <person name="Donnadieu C."/>
            <person name="Desvignes T."/>
            <person name="Floi Bucao C."/>
            <person name="Jouanno E."/>
            <person name="Wen M."/>
            <person name="Mejri S."/>
            <person name="Dirks R."/>
            <person name="Jansen H."/>
            <person name="Henkel C."/>
            <person name="Chen W.J."/>
            <person name="Zahm M."/>
            <person name="Cabau C."/>
            <person name="Klopp C."/>
            <person name="Thompson A.W."/>
            <person name="Robinson-Rechavi M."/>
            <person name="Braasch I."/>
            <person name="Lecointre G."/>
            <person name="Bobe J."/>
            <person name="Postlethwait J.H."/>
            <person name="Berthelot C."/>
            <person name="Roest Crollius H."/>
            <person name="Guiguen Y."/>
        </authorList>
    </citation>
    <scope>NUCLEOTIDE SEQUENCE</scope>
    <source>
        <strain evidence="7">Concon-B</strain>
    </source>
</reference>
<dbReference type="InterPro" id="IPR002957">
    <property type="entry name" value="Keratin_I"/>
</dbReference>
<evidence type="ECO:0000256" key="3">
    <source>
        <dbReference type="RuleBase" id="RU000685"/>
    </source>
</evidence>
<keyword evidence="8" id="KW-1185">Reference proteome</keyword>
<feature type="compositionally biased region" description="Acidic residues" evidence="5">
    <location>
        <begin position="465"/>
        <end position="476"/>
    </location>
</feature>
<dbReference type="InterPro" id="IPR039008">
    <property type="entry name" value="IF_rod_dom"/>
</dbReference>
<dbReference type="GO" id="GO:0005198">
    <property type="term" value="F:structural molecule activity"/>
    <property type="evidence" value="ECO:0007669"/>
    <property type="project" value="InterPro"/>
</dbReference>
<dbReference type="InterPro" id="IPR018039">
    <property type="entry name" value="IF_conserved"/>
</dbReference>
<comment type="caution">
    <text evidence="7">The sequence shown here is derived from an EMBL/GenBank/DDBJ whole genome shotgun (WGS) entry which is preliminary data.</text>
</comment>
<sequence>MTKTSVANLVGPQPLGYPAPTAGGTAHITMSMPFVKSAARNFSSLSASGAPGRLGSRHSSGSLLEGPGGYGSRISMSNFQGVSSAPRPFAQQNSADMIRADDKETMKGLNCRLDKYLSRVRTLEESNRQLEDKIKEELLKKGAEGGRDWSVYDEPLAKLRAQIRDMTMENATLLLQIDNARLAADDFKVKLEAELALRQGVEQDIAGLRKIIGDTNATRVQLENQIDATQEELAYLKKNHEEDLADIRSQINSANVSVEMNSPKGQDMNEIISKIRDQYEKAAQKNRDDTDAWYQSKFDKLTAEVSENTEALQEEKNELSSLRREKQSCEVELQALHNMNHTLEDTLADTQNRYAQQMGQDNQNLQLLEAQLGDLRSRAESQGAEYQALLNLKSKLEEEIATYHQLLEGGHQGSQGDRVEFSLDQALQAAPPPQTHKKVIIINQEVVDGEVVSEQETEVPTPNGEAEEEEEEEEEGTQSPPEQEVTSD</sequence>
<evidence type="ECO:0000256" key="4">
    <source>
        <dbReference type="SAM" id="Coils"/>
    </source>
</evidence>
<protein>
    <recommendedName>
        <fullName evidence="6">IF rod domain-containing protein</fullName>
    </recommendedName>
</protein>
<dbReference type="Gene3D" id="1.20.5.1160">
    <property type="entry name" value="Vasodilator-stimulated phosphoprotein"/>
    <property type="match status" value="1"/>
</dbReference>
<dbReference type="Gene3D" id="1.20.5.170">
    <property type="match status" value="1"/>
</dbReference>
<evidence type="ECO:0000259" key="6">
    <source>
        <dbReference type="PROSITE" id="PS51842"/>
    </source>
</evidence>
<dbReference type="GO" id="GO:0005882">
    <property type="term" value="C:intermediate filament"/>
    <property type="evidence" value="ECO:0007669"/>
    <property type="project" value="UniProtKB-KW"/>
</dbReference>
<evidence type="ECO:0000313" key="8">
    <source>
        <dbReference type="Proteomes" id="UP001152803"/>
    </source>
</evidence>